<comment type="caution">
    <text evidence="1">The sequence shown here is derived from an EMBL/GenBank/DDBJ whole genome shotgun (WGS) entry which is preliminary data.</text>
</comment>
<gene>
    <name evidence="1" type="ORF">L2E82_05144</name>
</gene>
<keyword evidence="2" id="KW-1185">Reference proteome</keyword>
<accession>A0ACB9H777</accession>
<evidence type="ECO:0000313" key="1">
    <source>
        <dbReference type="EMBL" id="KAI3791376.1"/>
    </source>
</evidence>
<name>A0ACB9H777_CICIN</name>
<organism evidence="1 2">
    <name type="scientific">Cichorium intybus</name>
    <name type="common">Chicory</name>
    <dbReference type="NCBI Taxonomy" id="13427"/>
    <lineage>
        <taxon>Eukaryota</taxon>
        <taxon>Viridiplantae</taxon>
        <taxon>Streptophyta</taxon>
        <taxon>Embryophyta</taxon>
        <taxon>Tracheophyta</taxon>
        <taxon>Spermatophyta</taxon>
        <taxon>Magnoliopsida</taxon>
        <taxon>eudicotyledons</taxon>
        <taxon>Gunneridae</taxon>
        <taxon>Pentapetalae</taxon>
        <taxon>asterids</taxon>
        <taxon>campanulids</taxon>
        <taxon>Asterales</taxon>
        <taxon>Asteraceae</taxon>
        <taxon>Cichorioideae</taxon>
        <taxon>Cichorieae</taxon>
        <taxon>Cichoriinae</taxon>
        <taxon>Cichorium</taxon>
    </lineage>
</organism>
<sequence>MTVGQDQVVRNTTRERKRDDLLGFLFHWKFGVKSMIEIRIYHNIDSEIRIASGADGVKKPHRYRPEQLQCENQKVPEHRVFNHETSDPNT</sequence>
<dbReference type="Proteomes" id="UP001055811">
    <property type="component" value="Linkage Group LG01"/>
</dbReference>
<reference evidence="1 2" key="2">
    <citation type="journal article" date="2022" name="Mol. Ecol. Resour.">
        <title>The genomes of chicory, endive, great burdock and yacon provide insights into Asteraceae paleo-polyploidization history and plant inulin production.</title>
        <authorList>
            <person name="Fan W."/>
            <person name="Wang S."/>
            <person name="Wang H."/>
            <person name="Wang A."/>
            <person name="Jiang F."/>
            <person name="Liu H."/>
            <person name="Zhao H."/>
            <person name="Xu D."/>
            <person name="Zhang Y."/>
        </authorList>
    </citation>
    <scope>NUCLEOTIDE SEQUENCE [LARGE SCALE GENOMIC DNA]</scope>
    <source>
        <strain evidence="2">cv. Punajuju</strain>
        <tissue evidence="1">Leaves</tissue>
    </source>
</reference>
<evidence type="ECO:0000313" key="2">
    <source>
        <dbReference type="Proteomes" id="UP001055811"/>
    </source>
</evidence>
<proteinExistence type="predicted"/>
<reference evidence="2" key="1">
    <citation type="journal article" date="2022" name="Mol. Ecol. Resour.">
        <title>The genomes of chicory, endive, great burdock and yacon provide insights into Asteraceae palaeo-polyploidization history and plant inulin production.</title>
        <authorList>
            <person name="Fan W."/>
            <person name="Wang S."/>
            <person name="Wang H."/>
            <person name="Wang A."/>
            <person name="Jiang F."/>
            <person name="Liu H."/>
            <person name="Zhao H."/>
            <person name="Xu D."/>
            <person name="Zhang Y."/>
        </authorList>
    </citation>
    <scope>NUCLEOTIDE SEQUENCE [LARGE SCALE GENOMIC DNA]</scope>
    <source>
        <strain evidence="2">cv. Punajuju</strain>
    </source>
</reference>
<dbReference type="EMBL" id="CM042009">
    <property type="protein sequence ID" value="KAI3791376.1"/>
    <property type="molecule type" value="Genomic_DNA"/>
</dbReference>
<protein>
    <submittedName>
        <fullName evidence="1">Uncharacterized protein</fullName>
    </submittedName>
</protein>